<dbReference type="RefSeq" id="XP_008077258.1">
    <property type="nucleotide sequence ID" value="XM_008079067.1"/>
</dbReference>
<feature type="compositionally biased region" description="Low complexity" evidence="1">
    <location>
        <begin position="91"/>
        <end position="155"/>
    </location>
</feature>
<feature type="region of interest" description="Disordered" evidence="1">
    <location>
        <begin position="91"/>
        <end position="157"/>
    </location>
</feature>
<dbReference type="Proteomes" id="UP000016922">
    <property type="component" value="Unassembled WGS sequence"/>
</dbReference>
<gene>
    <name evidence="3" type="ORF">GLAREA_05778</name>
</gene>
<protein>
    <submittedName>
        <fullName evidence="3">Uncharacterized protein</fullName>
    </submittedName>
</protein>
<feature type="signal peptide" evidence="2">
    <location>
        <begin position="1"/>
        <end position="19"/>
    </location>
</feature>
<feature type="region of interest" description="Disordered" evidence="1">
    <location>
        <begin position="184"/>
        <end position="210"/>
    </location>
</feature>
<dbReference type="AlphaFoldDB" id="S3DFA0"/>
<accession>S3DFA0</accession>
<feature type="compositionally biased region" description="Polar residues" evidence="1">
    <location>
        <begin position="196"/>
        <end position="210"/>
    </location>
</feature>
<evidence type="ECO:0000256" key="2">
    <source>
        <dbReference type="SAM" id="SignalP"/>
    </source>
</evidence>
<keyword evidence="2" id="KW-0732">Signal</keyword>
<dbReference type="KEGG" id="glz:GLAREA_05778"/>
<evidence type="ECO:0000256" key="1">
    <source>
        <dbReference type="SAM" id="MobiDB-lite"/>
    </source>
</evidence>
<name>S3DFA0_GLAL2</name>
<feature type="chain" id="PRO_5004508141" evidence="2">
    <location>
        <begin position="20"/>
        <end position="210"/>
    </location>
</feature>
<evidence type="ECO:0000313" key="3">
    <source>
        <dbReference type="EMBL" id="EPE36440.1"/>
    </source>
</evidence>
<dbReference type="GeneID" id="19464832"/>
<organism evidence="3 4">
    <name type="scientific">Glarea lozoyensis (strain ATCC 20868 / MF5171)</name>
    <dbReference type="NCBI Taxonomy" id="1116229"/>
    <lineage>
        <taxon>Eukaryota</taxon>
        <taxon>Fungi</taxon>
        <taxon>Dikarya</taxon>
        <taxon>Ascomycota</taxon>
        <taxon>Pezizomycotina</taxon>
        <taxon>Leotiomycetes</taxon>
        <taxon>Helotiales</taxon>
        <taxon>Helotiaceae</taxon>
        <taxon>Glarea</taxon>
    </lineage>
</organism>
<sequence>MFLKTISLVGFLCLLCAKAAILIPRSDPPPPGTVTIPPTTTFVVMAPDVLVTKVTTVPAEQPFASWLANAIPIMPDIPVISNLVGVKPTIPSSSLSPTAPPTTSSKISSSTAVKTSSTGSSSLTSSSRTTASSSSNGGPMSSSTTSTMRLNSTTAASTPDIPTRIICVLPPPEPSNDYLNTSATPQTVPCPKPSPITDTSSSLVMWNTTA</sequence>
<evidence type="ECO:0000313" key="4">
    <source>
        <dbReference type="Proteomes" id="UP000016922"/>
    </source>
</evidence>
<reference evidence="3 4" key="1">
    <citation type="journal article" date="2013" name="BMC Genomics">
        <title>Genomics-driven discovery of the pneumocandin biosynthetic gene cluster in the fungus Glarea lozoyensis.</title>
        <authorList>
            <person name="Chen L."/>
            <person name="Yue Q."/>
            <person name="Zhang X."/>
            <person name="Xiang M."/>
            <person name="Wang C."/>
            <person name="Li S."/>
            <person name="Che Y."/>
            <person name="Ortiz-Lopez F.J."/>
            <person name="Bills G.F."/>
            <person name="Liu X."/>
            <person name="An Z."/>
        </authorList>
    </citation>
    <scope>NUCLEOTIDE SEQUENCE [LARGE SCALE GENOMIC DNA]</scope>
    <source>
        <strain evidence="4">ATCC 20868 / MF5171</strain>
    </source>
</reference>
<proteinExistence type="predicted"/>
<dbReference type="HOGENOM" id="CLU_1310243_0_0_1"/>
<dbReference type="EMBL" id="KE145353">
    <property type="protein sequence ID" value="EPE36440.1"/>
    <property type="molecule type" value="Genomic_DNA"/>
</dbReference>
<keyword evidence="4" id="KW-1185">Reference proteome</keyword>